<dbReference type="AlphaFoldDB" id="A0A1Y2CP05"/>
<feature type="compositionally biased region" description="Polar residues" evidence="1">
    <location>
        <begin position="27"/>
        <end position="39"/>
    </location>
</feature>
<feature type="compositionally biased region" description="Basic and acidic residues" evidence="1">
    <location>
        <begin position="256"/>
        <end position="278"/>
    </location>
</feature>
<proteinExistence type="predicted"/>
<feature type="chain" id="PRO_5013050605" description="Carbohydrate-binding module family 19 domain-containing protein" evidence="2">
    <location>
        <begin position="17"/>
        <end position="292"/>
    </location>
</feature>
<feature type="region of interest" description="Disordered" evidence="1">
    <location>
        <begin position="166"/>
        <end position="292"/>
    </location>
</feature>
<evidence type="ECO:0008006" key="5">
    <source>
        <dbReference type="Google" id="ProtNLM"/>
    </source>
</evidence>
<evidence type="ECO:0000313" key="3">
    <source>
        <dbReference type="EMBL" id="ORY48686.1"/>
    </source>
</evidence>
<keyword evidence="2" id="KW-0732">Signal</keyword>
<reference evidence="3 4" key="1">
    <citation type="submission" date="2016-07" db="EMBL/GenBank/DDBJ databases">
        <title>Pervasive Adenine N6-methylation of Active Genes in Fungi.</title>
        <authorList>
            <consortium name="DOE Joint Genome Institute"/>
            <person name="Mondo S.J."/>
            <person name="Dannebaum R.O."/>
            <person name="Kuo R.C."/>
            <person name="Labutti K."/>
            <person name="Haridas S."/>
            <person name="Kuo A."/>
            <person name="Salamov A."/>
            <person name="Ahrendt S.R."/>
            <person name="Lipzen A."/>
            <person name="Sullivan W."/>
            <person name="Andreopoulos W.B."/>
            <person name="Clum A."/>
            <person name="Lindquist E."/>
            <person name="Daum C."/>
            <person name="Ramamoorthy G.K."/>
            <person name="Gryganskyi A."/>
            <person name="Culley D."/>
            <person name="Magnuson J.K."/>
            <person name="James T.Y."/>
            <person name="O'Malley M.A."/>
            <person name="Stajich J.E."/>
            <person name="Spatafora J.W."/>
            <person name="Visel A."/>
            <person name="Grigoriev I.V."/>
        </authorList>
    </citation>
    <scope>NUCLEOTIDE SEQUENCE [LARGE SCALE GENOMIC DNA]</scope>
    <source>
        <strain evidence="3 4">JEL800</strain>
    </source>
</reference>
<dbReference type="OrthoDB" id="2174223at2759"/>
<name>A0A1Y2CP05_9FUNG</name>
<feature type="compositionally biased region" description="Basic and acidic residues" evidence="1">
    <location>
        <begin position="166"/>
        <end position="232"/>
    </location>
</feature>
<gene>
    <name evidence="3" type="ORF">BCR33DRAFT_848045</name>
</gene>
<dbReference type="Proteomes" id="UP000193642">
    <property type="component" value="Unassembled WGS sequence"/>
</dbReference>
<feature type="compositionally biased region" description="Gly residues" evidence="1">
    <location>
        <begin position="235"/>
        <end position="255"/>
    </location>
</feature>
<organism evidence="3 4">
    <name type="scientific">Rhizoclosmatium globosum</name>
    <dbReference type="NCBI Taxonomy" id="329046"/>
    <lineage>
        <taxon>Eukaryota</taxon>
        <taxon>Fungi</taxon>
        <taxon>Fungi incertae sedis</taxon>
        <taxon>Chytridiomycota</taxon>
        <taxon>Chytridiomycota incertae sedis</taxon>
        <taxon>Chytridiomycetes</taxon>
        <taxon>Chytridiales</taxon>
        <taxon>Chytriomycetaceae</taxon>
        <taxon>Rhizoclosmatium</taxon>
    </lineage>
</organism>
<dbReference type="STRING" id="329046.A0A1Y2CP05"/>
<dbReference type="EMBL" id="MCGO01000011">
    <property type="protein sequence ID" value="ORY48686.1"/>
    <property type="molecule type" value="Genomic_DNA"/>
</dbReference>
<evidence type="ECO:0000313" key="4">
    <source>
        <dbReference type="Proteomes" id="UP000193642"/>
    </source>
</evidence>
<accession>A0A1Y2CP05</accession>
<evidence type="ECO:0000256" key="1">
    <source>
        <dbReference type="SAM" id="MobiDB-lite"/>
    </source>
</evidence>
<feature type="compositionally biased region" description="Polar residues" evidence="1">
    <location>
        <begin position="279"/>
        <end position="292"/>
    </location>
</feature>
<sequence>MQIFNTLLLVAVAVSAAPATIKEPKQVSESPVPQATQPPKVQAPRKVATEVVQAEATATPTPQAKPPSPCTAFGLFSCAKDTRTLYQCGYTEGNVLSWRLHSQCGTGTVCVDNGPNGFVGCQVASPSQVHGVEQGEDAVADYHYYGGRGGYGGYRGHPWRDEDGEYGRGGEGGGYRRDSEGTVDADYHSHGGRGGHDGYEGRGRYHGGHEHGSGSGGHRRDTEGNVDADYHSHGSYGGHGGHGGHNGYEGHGGYHGGHEHGSGSGGYRRDVEGNKQADDSYSSGSCYNGSFS</sequence>
<feature type="signal peptide" evidence="2">
    <location>
        <begin position="1"/>
        <end position="16"/>
    </location>
</feature>
<feature type="region of interest" description="Disordered" evidence="1">
    <location>
        <begin position="23"/>
        <end position="44"/>
    </location>
</feature>
<evidence type="ECO:0000256" key="2">
    <source>
        <dbReference type="SAM" id="SignalP"/>
    </source>
</evidence>
<comment type="caution">
    <text evidence="3">The sequence shown here is derived from an EMBL/GenBank/DDBJ whole genome shotgun (WGS) entry which is preliminary data.</text>
</comment>
<keyword evidence="4" id="KW-1185">Reference proteome</keyword>
<protein>
    <recommendedName>
        <fullName evidence="5">Carbohydrate-binding module family 19 domain-containing protein</fullName>
    </recommendedName>
</protein>